<keyword evidence="1" id="KW-0732">Signal</keyword>
<name>A0A2S9GZP6_9BURK</name>
<gene>
    <name evidence="2" type="ORF">S2091_2273</name>
</gene>
<feature type="chain" id="PRO_5015771160" evidence="1">
    <location>
        <begin position="23"/>
        <end position="181"/>
    </location>
</feature>
<accession>A0A2S9GZP6</accession>
<comment type="caution">
    <text evidence="2">The sequence shown here is derived from an EMBL/GenBank/DDBJ whole genome shotgun (WGS) entry which is preliminary data.</text>
</comment>
<evidence type="ECO:0000256" key="1">
    <source>
        <dbReference type="SAM" id="SignalP"/>
    </source>
</evidence>
<evidence type="ECO:0000313" key="2">
    <source>
        <dbReference type="EMBL" id="PRC93187.1"/>
    </source>
</evidence>
<dbReference type="EMBL" id="PUGF01000009">
    <property type="protein sequence ID" value="PRC93187.1"/>
    <property type="molecule type" value="Genomic_DNA"/>
</dbReference>
<dbReference type="AlphaFoldDB" id="A0A2S9GZP6"/>
<evidence type="ECO:0000313" key="3">
    <source>
        <dbReference type="Proteomes" id="UP000237839"/>
    </source>
</evidence>
<dbReference type="Proteomes" id="UP000237839">
    <property type="component" value="Unassembled WGS sequence"/>
</dbReference>
<protein>
    <submittedName>
        <fullName evidence="2">Uncharacterized protein</fullName>
    </submittedName>
</protein>
<reference evidence="2 3" key="1">
    <citation type="submission" date="2018-02" db="EMBL/GenBank/DDBJ databases">
        <title>Solimicrobium silvestre gen. nov., sp. nov., isolated from alpine forest soil.</title>
        <authorList>
            <person name="Margesin R."/>
            <person name="Albuquerque L."/>
            <person name="Zhang D.-C."/>
            <person name="Froufe H.J.C."/>
            <person name="Severino R."/>
            <person name="Roxo I."/>
            <person name="Egas C."/>
            <person name="Da Costa M.S."/>
        </authorList>
    </citation>
    <scope>NUCLEOTIDE SEQUENCE [LARGE SCALE GENOMIC DNA]</scope>
    <source>
        <strain evidence="2 3">S20-91</strain>
    </source>
</reference>
<organism evidence="2 3">
    <name type="scientific">Solimicrobium silvestre</name>
    <dbReference type="NCBI Taxonomy" id="2099400"/>
    <lineage>
        <taxon>Bacteria</taxon>
        <taxon>Pseudomonadati</taxon>
        <taxon>Pseudomonadota</taxon>
        <taxon>Betaproteobacteria</taxon>
        <taxon>Burkholderiales</taxon>
        <taxon>Oxalobacteraceae</taxon>
        <taxon>Solimicrobium</taxon>
    </lineage>
</organism>
<keyword evidence="3" id="KW-1185">Reference proteome</keyword>
<sequence>MRNIFGLMLTIAVLQFSVPVFSASTNPKARYIATTEKAESDYKLARARCDRMADIAKNLCVAQAKAAQTQTESNATAVYKDTPEARFIARIDIADVNFEVKKAMCESRHGNPREECVKDAEATMVAEKQNAAAVKKIGEATSSPNDDRLATNYIAAIKKCDALNGVQKDDCAKSTKKQFGK</sequence>
<feature type="signal peptide" evidence="1">
    <location>
        <begin position="1"/>
        <end position="22"/>
    </location>
</feature>
<proteinExistence type="predicted"/>